<evidence type="ECO:0000313" key="12">
    <source>
        <dbReference type="Proteomes" id="UP000593574"/>
    </source>
</evidence>
<feature type="coiled-coil region" evidence="9">
    <location>
        <begin position="559"/>
        <end position="658"/>
    </location>
</feature>
<dbReference type="InterPro" id="IPR003959">
    <property type="entry name" value="ATPase_AAA_core"/>
</dbReference>
<evidence type="ECO:0000256" key="7">
    <source>
        <dbReference type="PROSITE-ProRule" id="PRU01251"/>
    </source>
</evidence>
<keyword evidence="6 8" id="KW-0143">Chaperone</keyword>
<evidence type="ECO:0000313" key="11">
    <source>
        <dbReference type="EMBL" id="MBA0712319.1"/>
    </source>
</evidence>
<dbReference type="InterPro" id="IPR017730">
    <property type="entry name" value="Chaperonin_ClpB"/>
</dbReference>
<dbReference type="Pfam" id="PF17871">
    <property type="entry name" value="AAA_lid_9"/>
    <property type="match status" value="1"/>
</dbReference>
<protein>
    <recommendedName>
        <fullName evidence="10">Clp R domain-containing protein</fullName>
    </recommendedName>
</protein>
<dbReference type="InterPro" id="IPR004176">
    <property type="entry name" value="Clp_R_N"/>
</dbReference>
<evidence type="ECO:0000256" key="3">
    <source>
        <dbReference type="ARBA" id="ARBA00022741"/>
    </source>
</evidence>
<dbReference type="PROSITE" id="PS51903">
    <property type="entry name" value="CLP_R"/>
    <property type="match status" value="1"/>
</dbReference>
<sequence>MAASSSTTSMASVNGFSLCATRSVSNINNLLLTHPRLSLSFPSKPNSLKSFKPLQLRKNGVFERFSRTSSRPFVVRCEASTGKVSLLVLSPYSEESHTDSWSASSTPKKCLTFGLGGVRNPPRLKITQQDFTEMAWQAIVSSPDVAKENKHQIVETEHLMKALLEQKNGLARRIFLKVGVDNTRLLEATDKFIQRQPKVLGESAGSMLGRDLEALMQRAREYKKEYGDSFVSVEHLVLGFTQDRRFGKQLFKDFQISNQALKSAIESIRGSQSVTDQDPEGKYEALEKYGKDLTAMAREGKLDPVIGRDDEIRRCIQILSRRTKNNPVLIGEPGVGKTAISEGLAQRIVQGDVPQALMNRKLISLDMGALIAGAKYRGEFEDRLKAVLREVTDSEGQIILFIDEIHTVVGAGATNGAMDAGNLLKPMLGRGELRCIGATTLDEYRKYIEKDPALERRFQQVYVDQPTVEDTISILRGLRERYELHHGVRISDSALVEAAILSDRYISGRFLPDKAIDLVDEAAAKLKMEITSKPTALDEINRSVLKLEMERLSLTNDTDKASRDRLSRLEAELALLKERQSELTEQWEHEKSVMTNIQSIKEEIDRVNVEIQQAEREYDLNRAAELKYGSLNSLQRQLADAEKELDEYMKSGKSMLREEVTGNDIAEVVSKWTGIPVSKLQQSEREKLLYLEEVLHKRVVGQDPAVRAVAEAIQRSRAGLSDPRRPIASFMFMGPTGVGKTELAKALASYLFNTEEALVRIDMSEYMEKHAVSRLIGAPPGYVGYEEGGQLTETVRRRPYAVILFDEIEKAHGDVFNVFLQILDDGRVTDSQGRTVSFTNTVIIMTSNVGSQYILNSDEDTPKDLAYETIKQRVMEAARAIFRPEFMNRVDEYIVFQPLDREQISSIVRLQLERVQNRIADRKIKLQVTDSAIQLLGNLGYDPNYGARPVKRVIQQNVENELAKGILRGEFKDEDTILVDTELTAFANGQLPQQKLVFKKLNNDSDTQATGSQEALSQTV</sequence>
<dbReference type="InterPro" id="IPR036628">
    <property type="entry name" value="Clp_N_dom_sf"/>
</dbReference>
<dbReference type="PROSITE" id="PS00870">
    <property type="entry name" value="CLPAB_1"/>
    <property type="match status" value="1"/>
</dbReference>
<dbReference type="GO" id="GO:0016887">
    <property type="term" value="F:ATP hydrolysis activity"/>
    <property type="evidence" value="ECO:0007669"/>
    <property type="project" value="InterPro"/>
</dbReference>
<comment type="similarity">
    <text evidence="1 8">Belongs to the ClpA/ClpB family.</text>
</comment>
<dbReference type="CDD" id="cd19499">
    <property type="entry name" value="RecA-like_ClpB_Hsp104-like"/>
    <property type="match status" value="1"/>
</dbReference>
<dbReference type="InterPro" id="IPR027417">
    <property type="entry name" value="P-loop_NTPase"/>
</dbReference>
<dbReference type="Pfam" id="PF00004">
    <property type="entry name" value="AAA"/>
    <property type="match status" value="1"/>
</dbReference>
<dbReference type="SMART" id="SM00382">
    <property type="entry name" value="AAA"/>
    <property type="match status" value="2"/>
</dbReference>
<dbReference type="PROSITE" id="PS00871">
    <property type="entry name" value="CLPAB_2"/>
    <property type="match status" value="1"/>
</dbReference>
<dbReference type="SMART" id="SM01086">
    <property type="entry name" value="ClpB_D2-small"/>
    <property type="match status" value="1"/>
</dbReference>
<dbReference type="Pfam" id="PF02861">
    <property type="entry name" value="Clp_N"/>
    <property type="match status" value="1"/>
</dbReference>
<dbReference type="Gene3D" id="3.40.50.300">
    <property type="entry name" value="P-loop containing nucleotide triphosphate hydrolases"/>
    <property type="match status" value="3"/>
</dbReference>
<feature type="domain" description="Clp R" evidence="10">
    <location>
        <begin position="127"/>
        <end position="271"/>
    </location>
</feature>
<dbReference type="InterPro" id="IPR003593">
    <property type="entry name" value="AAA+_ATPase"/>
</dbReference>
<evidence type="ECO:0000256" key="5">
    <source>
        <dbReference type="ARBA" id="ARBA00022946"/>
    </source>
</evidence>
<keyword evidence="5" id="KW-0809">Transit peptide</keyword>
<dbReference type="GO" id="GO:0042026">
    <property type="term" value="P:protein refolding"/>
    <property type="evidence" value="ECO:0007669"/>
    <property type="project" value="InterPro"/>
</dbReference>
<evidence type="ECO:0000256" key="8">
    <source>
        <dbReference type="RuleBase" id="RU004432"/>
    </source>
</evidence>
<dbReference type="GO" id="GO:0005524">
    <property type="term" value="F:ATP binding"/>
    <property type="evidence" value="ECO:0007669"/>
    <property type="project" value="UniProtKB-KW"/>
</dbReference>
<evidence type="ECO:0000256" key="1">
    <source>
        <dbReference type="ARBA" id="ARBA00008675"/>
    </source>
</evidence>
<comment type="caution">
    <text evidence="11">The sequence shown here is derived from an EMBL/GenBank/DDBJ whole genome shotgun (WGS) entry which is preliminary data.</text>
</comment>
<gene>
    <name evidence="11" type="ORF">Golax_011428</name>
</gene>
<dbReference type="GO" id="GO:0034605">
    <property type="term" value="P:cellular response to heat"/>
    <property type="evidence" value="ECO:0007669"/>
    <property type="project" value="TreeGrafter"/>
</dbReference>
<dbReference type="InterPro" id="IPR018368">
    <property type="entry name" value="ClpA/B_CS1"/>
</dbReference>
<dbReference type="CDD" id="cd00009">
    <property type="entry name" value="AAA"/>
    <property type="match status" value="1"/>
</dbReference>
<dbReference type="InterPro" id="IPR019489">
    <property type="entry name" value="Clp_ATPase_C"/>
</dbReference>
<dbReference type="NCBIfam" id="TIGR03346">
    <property type="entry name" value="chaperone_ClpB"/>
    <property type="match status" value="1"/>
</dbReference>
<keyword evidence="9" id="KW-0175">Coiled coil</keyword>
<dbReference type="FunFam" id="3.40.50.300:FF:000010">
    <property type="entry name" value="Chaperone clpB 1, putative"/>
    <property type="match status" value="1"/>
</dbReference>
<evidence type="ECO:0000259" key="10">
    <source>
        <dbReference type="PROSITE" id="PS51903"/>
    </source>
</evidence>
<dbReference type="Pfam" id="PF10431">
    <property type="entry name" value="ClpB_D2-small"/>
    <property type="match status" value="1"/>
</dbReference>
<accession>A0A7J8ZLY5</accession>
<evidence type="ECO:0000256" key="2">
    <source>
        <dbReference type="ARBA" id="ARBA00022737"/>
    </source>
</evidence>
<dbReference type="FunFam" id="3.40.50.300:FF:000025">
    <property type="entry name" value="ATP-dependent Clp protease subunit"/>
    <property type="match status" value="1"/>
</dbReference>
<dbReference type="FunFam" id="1.10.1780.10:FF:000006">
    <property type="entry name" value="Chaperone protein ClpB3, chloroplastic"/>
    <property type="match status" value="1"/>
</dbReference>
<dbReference type="FunFam" id="3.40.50.300:FF:000120">
    <property type="entry name" value="ATP-dependent chaperone ClpB"/>
    <property type="match status" value="1"/>
</dbReference>
<dbReference type="AlphaFoldDB" id="A0A7J8ZLY5"/>
<dbReference type="GO" id="GO:0005737">
    <property type="term" value="C:cytoplasm"/>
    <property type="evidence" value="ECO:0007669"/>
    <property type="project" value="InterPro"/>
</dbReference>
<evidence type="ECO:0000256" key="9">
    <source>
        <dbReference type="SAM" id="Coils"/>
    </source>
</evidence>
<keyword evidence="4 8" id="KW-0067">ATP-binding</keyword>
<dbReference type="PRINTS" id="PR00300">
    <property type="entry name" value="CLPPROTEASEA"/>
</dbReference>
<dbReference type="InterPro" id="IPR050130">
    <property type="entry name" value="ClpA_ClpB"/>
</dbReference>
<dbReference type="InterPro" id="IPR028299">
    <property type="entry name" value="ClpA/B_CS2"/>
</dbReference>
<organism evidence="11 12">
    <name type="scientific">Gossypium laxum</name>
    <dbReference type="NCBI Taxonomy" id="34288"/>
    <lineage>
        <taxon>Eukaryota</taxon>
        <taxon>Viridiplantae</taxon>
        <taxon>Streptophyta</taxon>
        <taxon>Embryophyta</taxon>
        <taxon>Tracheophyta</taxon>
        <taxon>Spermatophyta</taxon>
        <taxon>Magnoliopsida</taxon>
        <taxon>eudicotyledons</taxon>
        <taxon>Gunneridae</taxon>
        <taxon>Pentapetalae</taxon>
        <taxon>rosids</taxon>
        <taxon>malvids</taxon>
        <taxon>Malvales</taxon>
        <taxon>Malvaceae</taxon>
        <taxon>Malvoideae</taxon>
        <taxon>Gossypium</taxon>
    </lineage>
</organism>
<dbReference type="FunFam" id="1.10.8.60:FF:000017">
    <property type="entry name" value="ATP-dependent chaperone ClpB"/>
    <property type="match status" value="1"/>
</dbReference>
<name>A0A7J8ZLY5_9ROSI</name>
<dbReference type="InterPro" id="IPR041546">
    <property type="entry name" value="ClpA/ClpB_AAA_lid"/>
</dbReference>
<dbReference type="PANTHER" id="PTHR11638">
    <property type="entry name" value="ATP-DEPENDENT CLP PROTEASE"/>
    <property type="match status" value="1"/>
</dbReference>
<keyword evidence="12" id="KW-1185">Reference proteome</keyword>
<evidence type="ECO:0000256" key="4">
    <source>
        <dbReference type="ARBA" id="ARBA00022840"/>
    </source>
</evidence>
<proteinExistence type="inferred from homology"/>
<dbReference type="InterPro" id="IPR001270">
    <property type="entry name" value="ClpA/B"/>
</dbReference>
<dbReference type="EMBL" id="JABEZV010000006">
    <property type="protein sequence ID" value="MBA0712319.1"/>
    <property type="molecule type" value="Genomic_DNA"/>
</dbReference>
<dbReference type="Gene3D" id="1.10.8.60">
    <property type="match status" value="1"/>
</dbReference>
<dbReference type="Pfam" id="PF07724">
    <property type="entry name" value="AAA_2"/>
    <property type="match status" value="1"/>
</dbReference>
<evidence type="ECO:0000256" key="6">
    <source>
        <dbReference type="ARBA" id="ARBA00023186"/>
    </source>
</evidence>
<dbReference type="SUPFAM" id="SSF52540">
    <property type="entry name" value="P-loop containing nucleoside triphosphate hydrolases"/>
    <property type="match status" value="2"/>
</dbReference>
<keyword evidence="3 8" id="KW-0547">Nucleotide-binding</keyword>
<reference evidence="11 12" key="1">
    <citation type="journal article" date="2019" name="Genome Biol. Evol.">
        <title>Insights into the evolution of the New World diploid cottons (Gossypium, subgenus Houzingenia) based on genome sequencing.</title>
        <authorList>
            <person name="Grover C.E."/>
            <person name="Arick M.A. 2nd"/>
            <person name="Thrash A."/>
            <person name="Conover J.L."/>
            <person name="Sanders W.S."/>
            <person name="Peterson D.G."/>
            <person name="Frelichowski J.E."/>
            <person name="Scheffler J.A."/>
            <person name="Scheffler B.E."/>
            <person name="Wendel J.F."/>
        </authorList>
    </citation>
    <scope>NUCLEOTIDE SEQUENCE [LARGE SCALE GENOMIC DNA]</scope>
    <source>
        <strain evidence="11">4</strain>
        <tissue evidence="11">Leaf</tissue>
    </source>
</reference>
<dbReference type="SUPFAM" id="SSF81923">
    <property type="entry name" value="Double Clp-N motif"/>
    <property type="match status" value="1"/>
</dbReference>
<dbReference type="PANTHER" id="PTHR11638:SF18">
    <property type="entry name" value="HEAT SHOCK PROTEIN 104"/>
    <property type="match status" value="1"/>
</dbReference>
<dbReference type="Proteomes" id="UP000593574">
    <property type="component" value="Unassembled WGS sequence"/>
</dbReference>
<keyword evidence="2 7" id="KW-0677">Repeat</keyword>
<dbReference type="Gene3D" id="1.10.1780.10">
    <property type="entry name" value="Clp, N-terminal domain"/>
    <property type="match status" value="1"/>
</dbReference>